<dbReference type="AlphaFoldDB" id="A0A915L7Z7"/>
<feature type="region of interest" description="Disordered" evidence="1">
    <location>
        <begin position="72"/>
        <end position="92"/>
    </location>
</feature>
<organism evidence="2 3">
    <name type="scientific">Romanomermis culicivorax</name>
    <name type="common">Nematode worm</name>
    <dbReference type="NCBI Taxonomy" id="13658"/>
    <lineage>
        <taxon>Eukaryota</taxon>
        <taxon>Metazoa</taxon>
        <taxon>Ecdysozoa</taxon>
        <taxon>Nematoda</taxon>
        <taxon>Enoplea</taxon>
        <taxon>Dorylaimia</taxon>
        <taxon>Mermithida</taxon>
        <taxon>Mermithoidea</taxon>
        <taxon>Mermithidae</taxon>
        <taxon>Romanomermis</taxon>
    </lineage>
</organism>
<reference evidence="3" key="1">
    <citation type="submission" date="2022-11" db="UniProtKB">
        <authorList>
            <consortium name="WormBaseParasite"/>
        </authorList>
    </citation>
    <scope>IDENTIFICATION</scope>
</reference>
<evidence type="ECO:0000313" key="3">
    <source>
        <dbReference type="WBParaSite" id="nRc.2.0.1.t46598-RA"/>
    </source>
</evidence>
<protein>
    <submittedName>
        <fullName evidence="3">Uncharacterized protein</fullName>
    </submittedName>
</protein>
<dbReference type="WBParaSite" id="nRc.2.0.1.t46598-RA">
    <property type="protein sequence ID" value="nRc.2.0.1.t46598-RA"/>
    <property type="gene ID" value="nRc.2.0.1.g46598"/>
</dbReference>
<feature type="compositionally biased region" description="Basic and acidic residues" evidence="1">
    <location>
        <begin position="80"/>
        <end position="92"/>
    </location>
</feature>
<sequence length="92" mass="10371">MGRPRNPHADADGGYGLKGACGIRTFLAVIPDYLHESVISQLKLEWVKYDTFFGNRILETLDIRIDICEANSHSSRSSLCKRDEESEDIEKA</sequence>
<dbReference type="Proteomes" id="UP000887565">
    <property type="component" value="Unplaced"/>
</dbReference>
<name>A0A915L7Z7_ROMCU</name>
<keyword evidence="2" id="KW-1185">Reference proteome</keyword>
<evidence type="ECO:0000256" key="1">
    <source>
        <dbReference type="SAM" id="MobiDB-lite"/>
    </source>
</evidence>
<evidence type="ECO:0000313" key="2">
    <source>
        <dbReference type="Proteomes" id="UP000887565"/>
    </source>
</evidence>
<proteinExistence type="predicted"/>
<accession>A0A915L7Z7</accession>